<sequence length="150" mass="16476">MCSPTSSSMATPSQSSATIPLRSMSSSPSSRTAAVSKCSAAEFGNRMRTKFHFLSRFVASLLLQRRSFLLLVPICYFWGMILMMEQGQSAAPFSSQPSSTTQDPLQQQHLDQEPLNLSHSDGRGLHMLVVILKSVSHNATSVNFFLCQTD</sequence>
<comment type="caution">
    <text evidence="2">The sequence shown here is derived from an EMBL/GenBank/DDBJ whole genome shotgun (WGS) entry which is preliminary data.</text>
</comment>
<evidence type="ECO:0000313" key="2">
    <source>
        <dbReference type="EMBL" id="KAH7288914.1"/>
    </source>
</evidence>
<name>A0A8T2QZA6_CERRI</name>
<evidence type="ECO:0000256" key="1">
    <source>
        <dbReference type="SAM" id="MobiDB-lite"/>
    </source>
</evidence>
<proteinExistence type="predicted"/>
<dbReference type="EMBL" id="CM035436">
    <property type="protein sequence ID" value="KAH7288914.1"/>
    <property type="molecule type" value="Genomic_DNA"/>
</dbReference>
<dbReference type="Proteomes" id="UP000825935">
    <property type="component" value="Chromosome 31"/>
</dbReference>
<organism evidence="2 3">
    <name type="scientific">Ceratopteris richardii</name>
    <name type="common">Triangle waterfern</name>
    <dbReference type="NCBI Taxonomy" id="49495"/>
    <lineage>
        <taxon>Eukaryota</taxon>
        <taxon>Viridiplantae</taxon>
        <taxon>Streptophyta</taxon>
        <taxon>Embryophyta</taxon>
        <taxon>Tracheophyta</taxon>
        <taxon>Polypodiopsida</taxon>
        <taxon>Polypodiidae</taxon>
        <taxon>Polypodiales</taxon>
        <taxon>Pteridineae</taxon>
        <taxon>Pteridaceae</taxon>
        <taxon>Parkerioideae</taxon>
        <taxon>Ceratopteris</taxon>
    </lineage>
</organism>
<protein>
    <submittedName>
        <fullName evidence="2">Uncharacterized protein</fullName>
    </submittedName>
</protein>
<reference evidence="2" key="1">
    <citation type="submission" date="2021-08" db="EMBL/GenBank/DDBJ databases">
        <title>WGS assembly of Ceratopteris richardii.</title>
        <authorList>
            <person name="Marchant D.B."/>
            <person name="Chen G."/>
            <person name="Jenkins J."/>
            <person name="Shu S."/>
            <person name="Leebens-Mack J."/>
            <person name="Grimwood J."/>
            <person name="Schmutz J."/>
            <person name="Soltis P."/>
            <person name="Soltis D."/>
            <person name="Chen Z.-H."/>
        </authorList>
    </citation>
    <scope>NUCLEOTIDE SEQUENCE</scope>
    <source>
        <strain evidence="2">Whitten #5841</strain>
        <tissue evidence="2">Leaf</tissue>
    </source>
</reference>
<gene>
    <name evidence="2" type="ORF">KP509_31G049500</name>
</gene>
<keyword evidence="3" id="KW-1185">Reference proteome</keyword>
<dbReference type="AlphaFoldDB" id="A0A8T2QZA6"/>
<accession>A0A8T2QZA6</accession>
<feature type="region of interest" description="Disordered" evidence="1">
    <location>
        <begin position="1"/>
        <end position="30"/>
    </location>
</feature>
<evidence type="ECO:0000313" key="3">
    <source>
        <dbReference type="Proteomes" id="UP000825935"/>
    </source>
</evidence>